<evidence type="ECO:0008006" key="5">
    <source>
        <dbReference type="Google" id="ProtNLM"/>
    </source>
</evidence>
<proteinExistence type="inferred from homology"/>
<accession>A0ABP9B8B9</accession>
<dbReference type="Pfam" id="PF00756">
    <property type="entry name" value="Esterase"/>
    <property type="match status" value="1"/>
</dbReference>
<keyword evidence="2" id="KW-0378">Hydrolase</keyword>
<protein>
    <recommendedName>
        <fullName evidence="5">Alpha/beta hydrolase</fullName>
    </recommendedName>
</protein>
<dbReference type="InterPro" id="IPR029058">
    <property type="entry name" value="AB_hydrolase_fold"/>
</dbReference>
<evidence type="ECO:0000256" key="1">
    <source>
        <dbReference type="ARBA" id="ARBA00005622"/>
    </source>
</evidence>
<dbReference type="SUPFAM" id="SSF53474">
    <property type="entry name" value="alpha/beta-Hydrolases"/>
    <property type="match status" value="1"/>
</dbReference>
<gene>
    <name evidence="3" type="ORF">GCM10023231_20010</name>
</gene>
<organism evidence="3 4">
    <name type="scientific">Olivibacter ginsenosidimutans</name>
    <dbReference type="NCBI Taxonomy" id="1176537"/>
    <lineage>
        <taxon>Bacteria</taxon>
        <taxon>Pseudomonadati</taxon>
        <taxon>Bacteroidota</taxon>
        <taxon>Sphingobacteriia</taxon>
        <taxon>Sphingobacteriales</taxon>
        <taxon>Sphingobacteriaceae</taxon>
        <taxon>Olivibacter</taxon>
    </lineage>
</organism>
<evidence type="ECO:0000313" key="3">
    <source>
        <dbReference type="EMBL" id="GAA4792058.1"/>
    </source>
</evidence>
<name>A0ABP9B8B9_9SPHI</name>
<dbReference type="Proteomes" id="UP001501411">
    <property type="component" value="Unassembled WGS sequence"/>
</dbReference>
<dbReference type="EMBL" id="BAABIQ010000031">
    <property type="protein sequence ID" value="GAA4792058.1"/>
    <property type="molecule type" value="Genomic_DNA"/>
</dbReference>
<evidence type="ECO:0000256" key="2">
    <source>
        <dbReference type="ARBA" id="ARBA00022801"/>
    </source>
</evidence>
<evidence type="ECO:0000313" key="4">
    <source>
        <dbReference type="Proteomes" id="UP001501411"/>
    </source>
</evidence>
<dbReference type="InterPro" id="IPR052558">
    <property type="entry name" value="Siderophore_Hydrolase_D"/>
</dbReference>
<reference evidence="4" key="1">
    <citation type="journal article" date="2019" name="Int. J. Syst. Evol. Microbiol.">
        <title>The Global Catalogue of Microorganisms (GCM) 10K type strain sequencing project: providing services to taxonomists for standard genome sequencing and annotation.</title>
        <authorList>
            <consortium name="The Broad Institute Genomics Platform"/>
            <consortium name="The Broad Institute Genome Sequencing Center for Infectious Disease"/>
            <person name="Wu L."/>
            <person name="Ma J."/>
        </authorList>
    </citation>
    <scope>NUCLEOTIDE SEQUENCE [LARGE SCALE GENOMIC DNA]</scope>
    <source>
        <strain evidence="4">JCM 18200</strain>
    </source>
</reference>
<dbReference type="InterPro" id="IPR008969">
    <property type="entry name" value="CarboxyPept-like_regulatory"/>
</dbReference>
<dbReference type="Gene3D" id="3.40.50.1820">
    <property type="entry name" value="alpha/beta hydrolase"/>
    <property type="match status" value="1"/>
</dbReference>
<dbReference type="SUPFAM" id="SSF49464">
    <property type="entry name" value="Carboxypeptidase regulatory domain-like"/>
    <property type="match status" value="1"/>
</dbReference>
<dbReference type="InterPro" id="IPR000801">
    <property type="entry name" value="Esterase-like"/>
</dbReference>
<comment type="caution">
    <text evidence="3">The sequence shown here is derived from an EMBL/GenBank/DDBJ whole genome shotgun (WGS) entry which is preliminary data.</text>
</comment>
<comment type="similarity">
    <text evidence="1">Belongs to the esterase D family.</text>
</comment>
<dbReference type="PANTHER" id="PTHR40841:SF2">
    <property type="entry name" value="SIDEROPHORE-DEGRADING ESTERASE (EUROFUNG)"/>
    <property type="match status" value="1"/>
</dbReference>
<sequence length="530" mass="59916">MGQVTLSGRVVDQETGKPLAYVNIGIRNRNVGTVSTKNGQYHLAIAAAHDTDTLTFSLVGYAAVTVPIARLNDAGSEIIKLHKKTVSLPVVAISANKLVERKFGIKRRNLLVHFTDGMFNQEDIFEIGQLINIGNRATRIQSLNLYINSARADSATFRINFYRYDGKKPAERVLERSIVQRRAIQSGWLRFEWRDPVIIKGNFIAAVEFIPENKKAVPNISYEVKLGGSSKSFYRRNSQGQWNTPPHHYCLYVTALVDPSVKEEADDLEAMPAFRLYADAIRDSFSIFVQLPKEYVKHPDRHYPVIYQLDGNAYADQVNQIARQWKRSSKKENKLEPIVVSVGYDNAYLMDSLRIRDYTFPKAPLKDSLPLSGGGDRFYTFVTSTLIPHIDRVYRTDRTNRTLMGHSFGGYFVLYALFRAYQDDKTAPLFNHYVAASPSITYADSYLVKQFGTLAHQGIESINKPSTLFLTMGEKELDSYTDTCFHNLLDALKSLKKLAVSSKIYEQIEHMGTAIPSFEDGLTITGDMNK</sequence>
<dbReference type="PANTHER" id="PTHR40841">
    <property type="entry name" value="SIDEROPHORE TRIACETYLFUSARININE C ESTERASE"/>
    <property type="match status" value="1"/>
</dbReference>
<keyword evidence="4" id="KW-1185">Reference proteome</keyword>
<dbReference type="Pfam" id="PF13715">
    <property type="entry name" value="CarbopepD_reg_2"/>
    <property type="match status" value="1"/>
</dbReference>
<dbReference type="Gene3D" id="2.60.40.1120">
    <property type="entry name" value="Carboxypeptidase-like, regulatory domain"/>
    <property type="match status" value="1"/>
</dbReference>